<proteinExistence type="predicted"/>
<dbReference type="EnsemblPlants" id="TuG1812G0400002451.01.T01">
    <property type="protein sequence ID" value="TuG1812G0400002451.01.T01.cds320400"/>
    <property type="gene ID" value="TuG1812G0400002451.01"/>
</dbReference>
<evidence type="ECO:0000259" key="1">
    <source>
        <dbReference type="Pfam" id="PF24626"/>
    </source>
</evidence>
<accession>A0A8R7Q7P2</accession>
<protein>
    <recommendedName>
        <fullName evidence="1">Tf2-1-like SH3-like domain-containing protein</fullName>
    </recommendedName>
</protein>
<dbReference type="PANTHER" id="PTHR45835:SF99">
    <property type="entry name" value="CHROMO DOMAIN-CONTAINING PROTEIN-RELATED"/>
    <property type="match status" value="1"/>
</dbReference>
<sequence length="168" mass="19681">DGQTERLNQCLETYLRCTVHACPKKWFEWLHLAEYWYNTTYHSALEKTPFEVLYGHVPRHLGIVPSTTSSVADLDAWLQERSEMLQLLHQQLLRAQQRMKSQADTHRSERSFEVGDSVYLKLQPYIQTSLADRLNQKLSFRFFGPYKILARIGNAAYRLDLPKASQVH</sequence>
<dbReference type="Pfam" id="PF24626">
    <property type="entry name" value="SH3_Tf2-1"/>
    <property type="match status" value="1"/>
</dbReference>
<organism evidence="2 3">
    <name type="scientific">Triticum urartu</name>
    <name type="common">Red wild einkorn</name>
    <name type="synonym">Crithodium urartu</name>
    <dbReference type="NCBI Taxonomy" id="4572"/>
    <lineage>
        <taxon>Eukaryota</taxon>
        <taxon>Viridiplantae</taxon>
        <taxon>Streptophyta</taxon>
        <taxon>Embryophyta</taxon>
        <taxon>Tracheophyta</taxon>
        <taxon>Spermatophyta</taxon>
        <taxon>Magnoliopsida</taxon>
        <taxon>Liliopsida</taxon>
        <taxon>Poales</taxon>
        <taxon>Poaceae</taxon>
        <taxon>BOP clade</taxon>
        <taxon>Pooideae</taxon>
        <taxon>Triticodae</taxon>
        <taxon>Triticeae</taxon>
        <taxon>Triticinae</taxon>
        <taxon>Triticum</taxon>
    </lineage>
</organism>
<dbReference type="InterPro" id="IPR036397">
    <property type="entry name" value="RNaseH_sf"/>
</dbReference>
<dbReference type="Gramene" id="TuG1812G0400002451.01.T01">
    <property type="protein sequence ID" value="TuG1812G0400002451.01.T01.cds320400"/>
    <property type="gene ID" value="TuG1812G0400002451.01"/>
</dbReference>
<reference evidence="2" key="3">
    <citation type="submission" date="2022-06" db="UniProtKB">
        <authorList>
            <consortium name="EnsemblPlants"/>
        </authorList>
    </citation>
    <scope>IDENTIFICATION</scope>
</reference>
<dbReference type="GO" id="GO:0003676">
    <property type="term" value="F:nucleic acid binding"/>
    <property type="evidence" value="ECO:0007669"/>
    <property type="project" value="InterPro"/>
</dbReference>
<dbReference type="Gene3D" id="3.30.420.10">
    <property type="entry name" value="Ribonuclease H-like superfamily/Ribonuclease H"/>
    <property type="match status" value="1"/>
</dbReference>
<feature type="domain" description="Tf2-1-like SH3-like" evidence="1">
    <location>
        <begin position="115"/>
        <end position="167"/>
    </location>
</feature>
<evidence type="ECO:0000313" key="3">
    <source>
        <dbReference type="Proteomes" id="UP000015106"/>
    </source>
</evidence>
<dbReference type="InterPro" id="IPR056924">
    <property type="entry name" value="SH3_Tf2-1"/>
</dbReference>
<reference evidence="3" key="1">
    <citation type="journal article" date="2013" name="Nature">
        <title>Draft genome of the wheat A-genome progenitor Triticum urartu.</title>
        <authorList>
            <person name="Ling H.Q."/>
            <person name="Zhao S."/>
            <person name="Liu D."/>
            <person name="Wang J."/>
            <person name="Sun H."/>
            <person name="Zhang C."/>
            <person name="Fan H."/>
            <person name="Li D."/>
            <person name="Dong L."/>
            <person name="Tao Y."/>
            <person name="Gao C."/>
            <person name="Wu H."/>
            <person name="Li Y."/>
            <person name="Cui Y."/>
            <person name="Guo X."/>
            <person name="Zheng S."/>
            <person name="Wang B."/>
            <person name="Yu K."/>
            <person name="Liang Q."/>
            <person name="Yang W."/>
            <person name="Lou X."/>
            <person name="Chen J."/>
            <person name="Feng M."/>
            <person name="Jian J."/>
            <person name="Zhang X."/>
            <person name="Luo G."/>
            <person name="Jiang Y."/>
            <person name="Liu J."/>
            <person name="Wang Z."/>
            <person name="Sha Y."/>
            <person name="Zhang B."/>
            <person name="Wu H."/>
            <person name="Tang D."/>
            <person name="Shen Q."/>
            <person name="Xue P."/>
            <person name="Zou S."/>
            <person name="Wang X."/>
            <person name="Liu X."/>
            <person name="Wang F."/>
            <person name="Yang Y."/>
            <person name="An X."/>
            <person name="Dong Z."/>
            <person name="Zhang K."/>
            <person name="Zhang X."/>
            <person name="Luo M.C."/>
            <person name="Dvorak J."/>
            <person name="Tong Y."/>
            <person name="Wang J."/>
            <person name="Yang H."/>
            <person name="Li Z."/>
            <person name="Wang D."/>
            <person name="Zhang A."/>
            <person name="Wang J."/>
        </authorList>
    </citation>
    <scope>NUCLEOTIDE SEQUENCE</scope>
    <source>
        <strain evidence="3">cv. G1812</strain>
    </source>
</reference>
<reference evidence="2" key="2">
    <citation type="submission" date="2018-03" db="EMBL/GenBank/DDBJ databases">
        <title>The Triticum urartu genome reveals the dynamic nature of wheat genome evolution.</title>
        <authorList>
            <person name="Ling H."/>
            <person name="Ma B."/>
            <person name="Shi X."/>
            <person name="Liu H."/>
            <person name="Dong L."/>
            <person name="Sun H."/>
            <person name="Cao Y."/>
            <person name="Gao Q."/>
            <person name="Zheng S."/>
            <person name="Li Y."/>
            <person name="Yu Y."/>
            <person name="Du H."/>
            <person name="Qi M."/>
            <person name="Li Y."/>
            <person name="Yu H."/>
            <person name="Cui Y."/>
            <person name="Wang N."/>
            <person name="Chen C."/>
            <person name="Wu H."/>
            <person name="Zhao Y."/>
            <person name="Zhang J."/>
            <person name="Li Y."/>
            <person name="Zhou W."/>
            <person name="Zhang B."/>
            <person name="Hu W."/>
            <person name="Eijk M."/>
            <person name="Tang J."/>
            <person name="Witsenboer H."/>
            <person name="Zhao S."/>
            <person name="Li Z."/>
            <person name="Zhang A."/>
            <person name="Wang D."/>
            <person name="Liang C."/>
        </authorList>
    </citation>
    <scope>NUCLEOTIDE SEQUENCE [LARGE SCALE GENOMIC DNA]</scope>
    <source>
        <strain evidence="2">cv. G1812</strain>
    </source>
</reference>
<name>A0A8R7Q7P2_TRIUA</name>
<dbReference type="Proteomes" id="UP000015106">
    <property type="component" value="Chromosome 4"/>
</dbReference>
<dbReference type="PANTHER" id="PTHR45835">
    <property type="entry name" value="YALI0A06105P"/>
    <property type="match status" value="1"/>
</dbReference>
<dbReference type="SUPFAM" id="SSF53098">
    <property type="entry name" value="Ribonuclease H-like"/>
    <property type="match status" value="1"/>
</dbReference>
<keyword evidence="3" id="KW-1185">Reference proteome</keyword>
<dbReference type="AlphaFoldDB" id="A0A8R7Q7P2"/>
<dbReference type="InterPro" id="IPR012337">
    <property type="entry name" value="RNaseH-like_sf"/>
</dbReference>
<evidence type="ECO:0000313" key="2">
    <source>
        <dbReference type="EnsemblPlants" id="TuG1812G0400002451.01.T01.cds320400"/>
    </source>
</evidence>